<name>A0A4R0I0S6_9ACTN</name>
<evidence type="ECO:0000313" key="1">
    <source>
        <dbReference type="EMBL" id="TCC18679.1"/>
    </source>
</evidence>
<dbReference type="InterPro" id="IPR031009">
    <property type="entry name" value="Tcm_partner"/>
</dbReference>
<dbReference type="EMBL" id="SJKA01000024">
    <property type="protein sequence ID" value="TCC18679.1"/>
    <property type="molecule type" value="Genomic_DNA"/>
</dbReference>
<evidence type="ECO:0000313" key="2">
    <source>
        <dbReference type="Proteomes" id="UP000292695"/>
    </source>
</evidence>
<dbReference type="Proteomes" id="UP000292695">
    <property type="component" value="Unassembled WGS sequence"/>
</dbReference>
<sequence>MGVSTGPASGEPPVPAHDALEDYALSDEAGGESVQTDDPFFVSKQAAAVFKHKLLKVYFPKFAGKAGSNEPDRRLVYVDTHAGRGSYDDGTPGSPLLIAQNVAGMTQRQIDCLFVEARRSNHQHLKALLEREMPPTAVWDALHGAASEHLNHALSFAADSPLFMFIDPYGLGPTFPEVTRILNRPRRGFGSKTEVLLNFISGAFARAGGYLRMNTLTPQRLKTLEHLDEVLNGPWWRDAYLSVDVPSAAVKQIAAEYARRVGNATGCRSTLIPVKNRAHHVPLYWLVHFTKHQDGVWWMREAASQASAEWRRYCSPPPATDDDTLFALEDPFPGEELTRQQQWIDHIESNARRVLDRAKVINVPVDAEELYGEALGLAWSKHLRQGLARLYDDGLLQPKPLAKDLDKYVGVAPPAGP</sequence>
<gene>
    <name evidence="1" type="primary">tcmP</name>
    <name evidence="1" type="ORF">E0H50_38855</name>
</gene>
<dbReference type="OrthoDB" id="5070486at2"/>
<accession>A0A4R0I0S6</accession>
<proteinExistence type="predicted"/>
<protein>
    <submittedName>
        <fullName evidence="1">Three-Cys-motif partner protein TcmP</fullName>
    </submittedName>
</protein>
<comment type="caution">
    <text evidence="1">The sequence shown here is derived from an EMBL/GenBank/DDBJ whole genome shotgun (WGS) entry which is preliminary data.</text>
</comment>
<keyword evidence="2" id="KW-1185">Reference proteome</keyword>
<dbReference type="AlphaFoldDB" id="A0A4R0I0S6"/>
<reference evidence="1 2" key="1">
    <citation type="submission" date="2019-02" db="EMBL/GenBank/DDBJ databases">
        <title>Kribbella capetownensis sp. nov. and Kribbella speibonae sp. nov., isolated from soil.</title>
        <authorList>
            <person name="Curtis S.M."/>
            <person name="Norton I."/>
            <person name="Everest G.J."/>
            <person name="Meyers P.R."/>
        </authorList>
    </citation>
    <scope>NUCLEOTIDE SEQUENCE [LARGE SCALE GENOMIC DNA]</scope>
    <source>
        <strain evidence="1 2">DSM 27082</strain>
    </source>
</reference>
<organism evidence="1 2">
    <name type="scientific">Kribbella sindirgiensis</name>
    <dbReference type="NCBI Taxonomy" id="1124744"/>
    <lineage>
        <taxon>Bacteria</taxon>
        <taxon>Bacillati</taxon>
        <taxon>Actinomycetota</taxon>
        <taxon>Actinomycetes</taxon>
        <taxon>Propionibacteriales</taxon>
        <taxon>Kribbellaceae</taxon>
        <taxon>Kribbella</taxon>
    </lineage>
</organism>
<dbReference type="NCBIfam" id="TIGR04474">
    <property type="entry name" value="tcm_partner"/>
    <property type="match status" value="1"/>
</dbReference>